<keyword evidence="4" id="KW-0804">Transcription</keyword>
<dbReference type="Pfam" id="PF04542">
    <property type="entry name" value="Sigma70_r2"/>
    <property type="match status" value="1"/>
</dbReference>
<evidence type="ECO:0000256" key="3">
    <source>
        <dbReference type="ARBA" id="ARBA00023082"/>
    </source>
</evidence>
<dbReference type="InterPro" id="IPR013249">
    <property type="entry name" value="RNA_pol_sigma70_r4_t2"/>
</dbReference>
<dbReference type="SUPFAM" id="SSF88659">
    <property type="entry name" value="Sigma3 and sigma4 domains of RNA polymerase sigma factors"/>
    <property type="match status" value="1"/>
</dbReference>
<proteinExistence type="inferred from homology"/>
<dbReference type="Gene3D" id="1.10.10.10">
    <property type="entry name" value="Winged helix-like DNA-binding domain superfamily/Winged helix DNA-binding domain"/>
    <property type="match status" value="1"/>
</dbReference>
<dbReference type="RefSeq" id="WP_263545774.1">
    <property type="nucleotide sequence ID" value="NZ_JAOVZO020000017.1"/>
</dbReference>
<keyword evidence="2" id="KW-0805">Transcription regulation</keyword>
<evidence type="ECO:0000259" key="5">
    <source>
        <dbReference type="Pfam" id="PF04542"/>
    </source>
</evidence>
<dbReference type="InterPro" id="IPR014284">
    <property type="entry name" value="RNA_pol_sigma-70_dom"/>
</dbReference>
<dbReference type="NCBIfam" id="TIGR02937">
    <property type="entry name" value="sigma70-ECF"/>
    <property type="match status" value="1"/>
</dbReference>
<dbReference type="CDD" id="cd06171">
    <property type="entry name" value="Sigma70_r4"/>
    <property type="match status" value="1"/>
</dbReference>
<dbReference type="GO" id="GO:0006352">
    <property type="term" value="P:DNA-templated transcription initiation"/>
    <property type="evidence" value="ECO:0007669"/>
    <property type="project" value="InterPro"/>
</dbReference>
<keyword evidence="3" id="KW-0731">Sigma factor</keyword>
<evidence type="ECO:0000313" key="8">
    <source>
        <dbReference type="Proteomes" id="UP001139971"/>
    </source>
</evidence>
<dbReference type="GO" id="GO:0016987">
    <property type="term" value="F:sigma factor activity"/>
    <property type="evidence" value="ECO:0007669"/>
    <property type="project" value="UniProtKB-KW"/>
</dbReference>
<dbReference type="SUPFAM" id="SSF88946">
    <property type="entry name" value="Sigma2 domain of RNA polymerase sigma factors"/>
    <property type="match status" value="1"/>
</dbReference>
<evidence type="ECO:0000256" key="2">
    <source>
        <dbReference type="ARBA" id="ARBA00023015"/>
    </source>
</evidence>
<reference evidence="7" key="1">
    <citation type="submission" date="2023-02" db="EMBL/GenBank/DDBJ databases">
        <title>Tahibacter soli sp. nov. isolated from soil.</title>
        <authorList>
            <person name="Baek J.H."/>
            <person name="Lee J.K."/>
            <person name="Choi D.G."/>
            <person name="Jeon C.O."/>
        </authorList>
    </citation>
    <scope>NUCLEOTIDE SEQUENCE</scope>
    <source>
        <strain evidence="7">BL</strain>
    </source>
</reference>
<dbReference type="InterPro" id="IPR039425">
    <property type="entry name" value="RNA_pol_sigma-70-like"/>
</dbReference>
<feature type="domain" description="RNA polymerase sigma-70 region 2" evidence="5">
    <location>
        <begin position="28"/>
        <end position="87"/>
    </location>
</feature>
<evidence type="ECO:0000259" key="6">
    <source>
        <dbReference type="Pfam" id="PF08281"/>
    </source>
</evidence>
<keyword evidence="8" id="KW-1185">Reference proteome</keyword>
<name>A0A9X3YMQ7_9GAMM</name>
<dbReference type="Pfam" id="PF08281">
    <property type="entry name" value="Sigma70_r4_2"/>
    <property type="match status" value="1"/>
</dbReference>
<dbReference type="AlphaFoldDB" id="A0A9X3YMQ7"/>
<dbReference type="InterPro" id="IPR013324">
    <property type="entry name" value="RNA_pol_sigma_r3/r4-like"/>
</dbReference>
<feature type="domain" description="RNA polymerase sigma factor 70 region 4 type 2" evidence="6">
    <location>
        <begin position="124"/>
        <end position="175"/>
    </location>
</feature>
<dbReference type="InterPro" id="IPR007627">
    <property type="entry name" value="RNA_pol_sigma70_r2"/>
</dbReference>
<protein>
    <submittedName>
        <fullName evidence="7">Sigma-70 family RNA polymerase sigma factor</fullName>
    </submittedName>
</protein>
<sequence>MSRTEPTLTLISSTPRTALFERFVSDQRAALLGFLRRLTHCDADAEDIAQESFLGLVRYRESEPVEAWRPLLFRIALNAFNDRRRRGATRADGAHVSLDDEIMDLPSSDVPHEKRIADQQELALIRETILQLPERCRQIYLLNRIEGMSYTQIARHCDISVKAVEKQITKALATLRERVDKMAARAPETT</sequence>
<gene>
    <name evidence="7" type="ORF">OD750_013580</name>
</gene>
<organism evidence="7 8">
    <name type="scientific">Tahibacter soli</name>
    <dbReference type="NCBI Taxonomy" id="2983605"/>
    <lineage>
        <taxon>Bacteria</taxon>
        <taxon>Pseudomonadati</taxon>
        <taxon>Pseudomonadota</taxon>
        <taxon>Gammaproteobacteria</taxon>
        <taxon>Lysobacterales</taxon>
        <taxon>Rhodanobacteraceae</taxon>
        <taxon>Tahibacter</taxon>
    </lineage>
</organism>
<evidence type="ECO:0000313" key="7">
    <source>
        <dbReference type="EMBL" id="MDC8013568.1"/>
    </source>
</evidence>
<dbReference type="EMBL" id="JAOVZO020000017">
    <property type="protein sequence ID" value="MDC8013568.1"/>
    <property type="molecule type" value="Genomic_DNA"/>
</dbReference>
<accession>A0A9X3YMQ7</accession>
<evidence type="ECO:0000256" key="1">
    <source>
        <dbReference type="ARBA" id="ARBA00010641"/>
    </source>
</evidence>
<evidence type="ECO:0000256" key="4">
    <source>
        <dbReference type="ARBA" id="ARBA00023163"/>
    </source>
</evidence>
<dbReference type="GO" id="GO:0003677">
    <property type="term" value="F:DNA binding"/>
    <property type="evidence" value="ECO:0007669"/>
    <property type="project" value="InterPro"/>
</dbReference>
<dbReference type="PANTHER" id="PTHR43133">
    <property type="entry name" value="RNA POLYMERASE ECF-TYPE SIGMA FACTO"/>
    <property type="match status" value="1"/>
</dbReference>
<dbReference type="PANTHER" id="PTHR43133:SF63">
    <property type="entry name" value="RNA POLYMERASE SIGMA FACTOR FECI-RELATED"/>
    <property type="match status" value="1"/>
</dbReference>
<dbReference type="InterPro" id="IPR036388">
    <property type="entry name" value="WH-like_DNA-bd_sf"/>
</dbReference>
<comment type="similarity">
    <text evidence="1">Belongs to the sigma-70 factor family. ECF subfamily.</text>
</comment>
<dbReference type="InterPro" id="IPR013325">
    <property type="entry name" value="RNA_pol_sigma_r2"/>
</dbReference>
<dbReference type="Proteomes" id="UP001139971">
    <property type="component" value="Unassembled WGS sequence"/>
</dbReference>
<comment type="caution">
    <text evidence="7">The sequence shown here is derived from an EMBL/GenBank/DDBJ whole genome shotgun (WGS) entry which is preliminary data.</text>
</comment>
<dbReference type="Gene3D" id="1.10.1740.10">
    <property type="match status" value="1"/>
</dbReference>